<accession>A0ABP5RMN4</accession>
<reference evidence="2" key="1">
    <citation type="journal article" date="2019" name="Int. J. Syst. Evol. Microbiol.">
        <title>The Global Catalogue of Microorganisms (GCM) 10K type strain sequencing project: providing services to taxonomists for standard genome sequencing and annotation.</title>
        <authorList>
            <consortium name="The Broad Institute Genomics Platform"/>
            <consortium name="The Broad Institute Genome Sequencing Center for Infectious Disease"/>
            <person name="Wu L."/>
            <person name="Ma J."/>
        </authorList>
    </citation>
    <scope>NUCLEOTIDE SEQUENCE [LARGE SCALE GENOMIC DNA]</scope>
    <source>
        <strain evidence="2">JCM 7356</strain>
    </source>
</reference>
<protein>
    <submittedName>
        <fullName evidence="1">Uncharacterized protein</fullName>
    </submittedName>
</protein>
<organism evidence="1 2">
    <name type="scientific">Kitasatospora cystarginea</name>
    <dbReference type="NCBI Taxonomy" id="58350"/>
    <lineage>
        <taxon>Bacteria</taxon>
        <taxon>Bacillati</taxon>
        <taxon>Actinomycetota</taxon>
        <taxon>Actinomycetes</taxon>
        <taxon>Kitasatosporales</taxon>
        <taxon>Streptomycetaceae</taxon>
        <taxon>Kitasatospora</taxon>
    </lineage>
</organism>
<evidence type="ECO:0000313" key="2">
    <source>
        <dbReference type="Proteomes" id="UP001500305"/>
    </source>
</evidence>
<dbReference type="RefSeq" id="WP_344639714.1">
    <property type="nucleotide sequence ID" value="NZ_BAAATR010000034.1"/>
</dbReference>
<gene>
    <name evidence="1" type="ORF">GCM10010430_60630</name>
</gene>
<sequence>MPASLTRLDSRVEAALGTSIAALHAEEARLSAQAARVLDAHRALSKAEATVAFERIRLLICADRQRRVDDQLLADLSDQLEVLEDAAAERDQAEADLLARIKELQHRPPVAAVPIVVSAAPARHR</sequence>
<dbReference type="EMBL" id="BAAATR010000034">
    <property type="protein sequence ID" value="GAA2267308.1"/>
    <property type="molecule type" value="Genomic_DNA"/>
</dbReference>
<proteinExistence type="predicted"/>
<evidence type="ECO:0000313" key="1">
    <source>
        <dbReference type="EMBL" id="GAA2267308.1"/>
    </source>
</evidence>
<name>A0ABP5RMN4_9ACTN</name>
<keyword evidence="2" id="KW-1185">Reference proteome</keyword>
<dbReference type="Proteomes" id="UP001500305">
    <property type="component" value="Unassembled WGS sequence"/>
</dbReference>
<comment type="caution">
    <text evidence="1">The sequence shown here is derived from an EMBL/GenBank/DDBJ whole genome shotgun (WGS) entry which is preliminary data.</text>
</comment>